<keyword evidence="6 7" id="KW-0472">Membrane</keyword>
<protein>
    <recommendedName>
        <fullName evidence="10">Polysaccharide biosynthesis protein C-terminal domain-containing protein</fullName>
    </recommendedName>
</protein>
<keyword evidence="4 7" id="KW-0812">Transmembrane</keyword>
<feature type="transmembrane region" description="Helical" evidence="7">
    <location>
        <begin position="78"/>
        <end position="99"/>
    </location>
</feature>
<keyword evidence="3" id="KW-1003">Cell membrane</keyword>
<feature type="transmembrane region" description="Helical" evidence="7">
    <location>
        <begin position="207"/>
        <end position="230"/>
    </location>
</feature>
<evidence type="ECO:0000256" key="5">
    <source>
        <dbReference type="ARBA" id="ARBA00022989"/>
    </source>
</evidence>
<evidence type="ECO:0000256" key="3">
    <source>
        <dbReference type="ARBA" id="ARBA00022475"/>
    </source>
</evidence>
<feature type="transmembrane region" description="Helical" evidence="7">
    <location>
        <begin position="135"/>
        <end position="153"/>
    </location>
</feature>
<evidence type="ECO:0000313" key="8">
    <source>
        <dbReference type="EMBL" id="OGD85216.1"/>
    </source>
</evidence>
<dbReference type="EMBL" id="MFAT01000074">
    <property type="protein sequence ID" value="OGD85216.1"/>
    <property type="molecule type" value="Genomic_DNA"/>
</dbReference>
<evidence type="ECO:0008006" key="10">
    <source>
        <dbReference type="Google" id="ProtNLM"/>
    </source>
</evidence>
<dbReference type="GO" id="GO:0005886">
    <property type="term" value="C:plasma membrane"/>
    <property type="evidence" value="ECO:0007669"/>
    <property type="project" value="UniProtKB-SubCell"/>
</dbReference>
<feature type="transmembrane region" description="Helical" evidence="7">
    <location>
        <begin position="174"/>
        <end position="195"/>
    </location>
</feature>
<gene>
    <name evidence="8" type="ORF">A2164_01650</name>
</gene>
<feature type="transmembrane region" description="Helical" evidence="7">
    <location>
        <begin position="288"/>
        <end position="309"/>
    </location>
</feature>
<feature type="non-terminal residue" evidence="8">
    <location>
        <position position="1"/>
    </location>
</feature>
<sequence>PSDFGVYAIIGSIGSVFLVFSDIGLAAAVVQKKKIISNLEIRTSFTVQLLLGLVIFLIINIFANAFAVFFKIETHTNLIRLYSLVFLLSPFRLIPLAVLERNLRYMNLFFVEVVSIICGSIITVILAFFGFGVSSFIWGILVNYLISAVILLPQQSWFRGIYFDIKSFLLLARFGFNYQINVFLGLLYGPLTILYLGKAVGSENLGYFQFAASIYVFPLAFSEIISRVSFPVGSRIQSDRVLLKNLLEKTISLTSITTLPLVAIGLVAIKPFLHYIYTDRWLPTLPAIYLGIVQIGIISYTGVFSQILAAKGRSEVIRNVAVIWVLLTWISAPILIFYFNFVGLSLTNLLVAISGVIFYFKLKKYVDFSFSNNVLVYAIGAIFMAVVFVILQYMFADTFILLVISTGLSLTSYIIFLLLFNKNNLVQYFMLIKSVF</sequence>
<dbReference type="Proteomes" id="UP000176317">
    <property type="component" value="Unassembled WGS sequence"/>
</dbReference>
<feature type="transmembrane region" description="Helical" evidence="7">
    <location>
        <begin position="374"/>
        <end position="393"/>
    </location>
</feature>
<comment type="similarity">
    <text evidence="2">Belongs to the polysaccharide synthase family.</text>
</comment>
<accession>A0A1F5G028</accession>
<dbReference type="AlphaFoldDB" id="A0A1F5G028"/>
<comment type="subcellular location">
    <subcellularLocation>
        <location evidence="1">Cell membrane</location>
        <topology evidence="1">Multi-pass membrane protein</topology>
    </subcellularLocation>
</comment>
<dbReference type="PANTHER" id="PTHR30250:SF10">
    <property type="entry name" value="LIPOPOLYSACCHARIDE BIOSYNTHESIS PROTEIN WZXC"/>
    <property type="match status" value="1"/>
</dbReference>
<reference evidence="8 9" key="1">
    <citation type="journal article" date="2016" name="Nat. Commun.">
        <title>Thousands of microbial genomes shed light on interconnected biogeochemical processes in an aquifer system.</title>
        <authorList>
            <person name="Anantharaman K."/>
            <person name="Brown C.T."/>
            <person name="Hug L.A."/>
            <person name="Sharon I."/>
            <person name="Castelle C.J."/>
            <person name="Probst A.J."/>
            <person name="Thomas B.C."/>
            <person name="Singh A."/>
            <person name="Wilkins M.J."/>
            <person name="Karaoz U."/>
            <person name="Brodie E.L."/>
            <person name="Williams K.H."/>
            <person name="Hubbard S.S."/>
            <person name="Banfield J.F."/>
        </authorList>
    </citation>
    <scope>NUCLEOTIDE SEQUENCE [LARGE SCALE GENOMIC DNA]</scope>
</reference>
<evidence type="ECO:0000256" key="2">
    <source>
        <dbReference type="ARBA" id="ARBA00007430"/>
    </source>
</evidence>
<feature type="transmembrane region" description="Helical" evidence="7">
    <location>
        <begin position="50"/>
        <end position="72"/>
    </location>
</feature>
<evidence type="ECO:0000313" key="9">
    <source>
        <dbReference type="Proteomes" id="UP000176317"/>
    </source>
</evidence>
<feature type="transmembrane region" description="Helical" evidence="7">
    <location>
        <begin position="321"/>
        <end position="339"/>
    </location>
</feature>
<name>A0A1F5G028_9BACT</name>
<dbReference type="Pfam" id="PF13440">
    <property type="entry name" value="Polysacc_synt_3"/>
    <property type="match status" value="1"/>
</dbReference>
<evidence type="ECO:0000256" key="1">
    <source>
        <dbReference type="ARBA" id="ARBA00004651"/>
    </source>
</evidence>
<evidence type="ECO:0000256" key="4">
    <source>
        <dbReference type="ARBA" id="ARBA00022692"/>
    </source>
</evidence>
<feature type="transmembrane region" description="Helical" evidence="7">
    <location>
        <begin position="106"/>
        <end position="129"/>
    </location>
</feature>
<evidence type="ECO:0000256" key="7">
    <source>
        <dbReference type="SAM" id="Phobius"/>
    </source>
</evidence>
<proteinExistence type="inferred from homology"/>
<feature type="non-terminal residue" evidence="8">
    <location>
        <position position="436"/>
    </location>
</feature>
<evidence type="ECO:0000256" key="6">
    <source>
        <dbReference type="ARBA" id="ARBA00023136"/>
    </source>
</evidence>
<feature type="transmembrane region" description="Helical" evidence="7">
    <location>
        <begin position="399"/>
        <end position="420"/>
    </location>
</feature>
<organism evidence="8 9">
    <name type="scientific">Candidatus Curtissbacteria bacterium RBG_13_35_7</name>
    <dbReference type="NCBI Taxonomy" id="1797705"/>
    <lineage>
        <taxon>Bacteria</taxon>
        <taxon>Candidatus Curtissiibacteriota</taxon>
    </lineage>
</organism>
<dbReference type="PANTHER" id="PTHR30250">
    <property type="entry name" value="PST FAMILY PREDICTED COLANIC ACID TRANSPORTER"/>
    <property type="match status" value="1"/>
</dbReference>
<feature type="transmembrane region" description="Helical" evidence="7">
    <location>
        <begin position="6"/>
        <end position="30"/>
    </location>
</feature>
<feature type="transmembrane region" description="Helical" evidence="7">
    <location>
        <begin position="345"/>
        <end position="362"/>
    </location>
</feature>
<feature type="transmembrane region" description="Helical" evidence="7">
    <location>
        <begin position="251"/>
        <end position="276"/>
    </location>
</feature>
<dbReference type="InterPro" id="IPR050833">
    <property type="entry name" value="Poly_Biosynth_Transport"/>
</dbReference>
<comment type="caution">
    <text evidence="8">The sequence shown here is derived from an EMBL/GenBank/DDBJ whole genome shotgun (WGS) entry which is preliminary data.</text>
</comment>
<keyword evidence="5 7" id="KW-1133">Transmembrane helix</keyword>